<dbReference type="InterPro" id="IPR001296">
    <property type="entry name" value="Glyco_trans_1"/>
</dbReference>
<keyword evidence="1" id="KW-0328">Glycosyltransferase</keyword>
<dbReference type="CDD" id="cd03801">
    <property type="entry name" value="GT4_PimA-like"/>
    <property type="match status" value="1"/>
</dbReference>
<feature type="domain" description="Glycosyl transferase family 1" evidence="3">
    <location>
        <begin position="226"/>
        <end position="386"/>
    </location>
</feature>
<dbReference type="Proteomes" id="UP001145087">
    <property type="component" value="Unassembled WGS sequence"/>
</dbReference>
<dbReference type="Gene3D" id="3.40.50.2000">
    <property type="entry name" value="Glycogen Phosphorylase B"/>
    <property type="match status" value="2"/>
</dbReference>
<dbReference type="GO" id="GO:0016757">
    <property type="term" value="F:glycosyltransferase activity"/>
    <property type="evidence" value="ECO:0007669"/>
    <property type="project" value="UniProtKB-KW"/>
</dbReference>
<evidence type="ECO:0000256" key="2">
    <source>
        <dbReference type="ARBA" id="ARBA00022679"/>
    </source>
</evidence>
<sequence length="411" mass="47401">MRILWFSNSPSLYGKNKKNYNGGGWIESLEKLITLQTNIELAISFFHPDNCFKSKTETTTYYPISLYNSPIRKAIHNITYSSFDHYEVKSFVRVINDFKPDIIHVFGSEKSFGLVTNHTDIPVVVHIQGLLNPIKNAYFPPNYNKLDIILPNLLKPVSIFNKLKSLHFFNHDTRREEKILKNCKYLMGRTSWDKDVSQLYAPNSKYFFCNEALRDIFYNSPPWELKVEKKFTIVSTLSQTPYKGFDVILKTTHLLKKLYPKFNFEWQIFGINEYTEFEKRFNIKSKHLNIYLKGVVNSETLVKNLLESNVYVHPAYIDNSPNSVCEAQILGLPIIASNVGGIPSLIENNKNGILIPANDPYTMASKIIMLKNNPDAAIKIGKEARKTAQERHDKKKILSDLLNIYKNLSNA</sequence>
<proteinExistence type="predicted"/>
<dbReference type="EMBL" id="JAPOHD010000005">
    <property type="protein sequence ID" value="MCY1719088.1"/>
    <property type="molecule type" value="Genomic_DNA"/>
</dbReference>
<keyword evidence="5" id="KW-1185">Reference proteome</keyword>
<evidence type="ECO:0000259" key="3">
    <source>
        <dbReference type="Pfam" id="PF00534"/>
    </source>
</evidence>
<organism evidence="4 5">
    <name type="scientific">Draconibacterium aestuarii</name>
    <dbReference type="NCBI Taxonomy" id="2998507"/>
    <lineage>
        <taxon>Bacteria</taxon>
        <taxon>Pseudomonadati</taxon>
        <taxon>Bacteroidota</taxon>
        <taxon>Bacteroidia</taxon>
        <taxon>Marinilabiliales</taxon>
        <taxon>Prolixibacteraceae</taxon>
        <taxon>Draconibacterium</taxon>
    </lineage>
</organism>
<protein>
    <submittedName>
        <fullName evidence="4">Glycosyltransferase</fullName>
    </submittedName>
</protein>
<gene>
    <name evidence="4" type="ORF">OU798_01955</name>
</gene>
<evidence type="ECO:0000256" key="1">
    <source>
        <dbReference type="ARBA" id="ARBA00022676"/>
    </source>
</evidence>
<dbReference type="PANTHER" id="PTHR12526:SF629">
    <property type="entry name" value="TEICHURONIC ACID BIOSYNTHESIS GLYCOSYLTRANSFERASE TUAH-RELATED"/>
    <property type="match status" value="1"/>
</dbReference>
<dbReference type="Pfam" id="PF00534">
    <property type="entry name" value="Glycos_transf_1"/>
    <property type="match status" value="1"/>
</dbReference>
<dbReference type="RefSeq" id="WP_343331425.1">
    <property type="nucleotide sequence ID" value="NZ_JAPOHD010000005.1"/>
</dbReference>
<dbReference type="AlphaFoldDB" id="A0A9X3F2D2"/>
<evidence type="ECO:0000313" key="5">
    <source>
        <dbReference type="Proteomes" id="UP001145087"/>
    </source>
</evidence>
<comment type="caution">
    <text evidence="4">The sequence shown here is derived from an EMBL/GenBank/DDBJ whole genome shotgun (WGS) entry which is preliminary data.</text>
</comment>
<name>A0A9X3F2D2_9BACT</name>
<dbReference type="PANTHER" id="PTHR12526">
    <property type="entry name" value="GLYCOSYLTRANSFERASE"/>
    <property type="match status" value="1"/>
</dbReference>
<evidence type="ECO:0000313" key="4">
    <source>
        <dbReference type="EMBL" id="MCY1719088.1"/>
    </source>
</evidence>
<reference evidence="4" key="1">
    <citation type="submission" date="2022-11" db="EMBL/GenBank/DDBJ databases">
        <title>Marilongibacter aestuarii gen. nov., sp. nov., isolated from tidal flat sediment.</title>
        <authorList>
            <person name="Jiayan W."/>
        </authorList>
    </citation>
    <scope>NUCLEOTIDE SEQUENCE</scope>
    <source>
        <strain evidence="4">Z1-6</strain>
    </source>
</reference>
<accession>A0A9X3F2D2</accession>
<keyword evidence="2" id="KW-0808">Transferase</keyword>
<dbReference type="SUPFAM" id="SSF53756">
    <property type="entry name" value="UDP-Glycosyltransferase/glycogen phosphorylase"/>
    <property type="match status" value="1"/>
</dbReference>